<evidence type="ECO:0000313" key="2">
    <source>
        <dbReference type="EMBL" id="KAF5243129.1"/>
    </source>
</evidence>
<accession>A0A8H4ZAW4</accession>
<feature type="compositionally biased region" description="Basic and acidic residues" evidence="1">
    <location>
        <begin position="472"/>
        <end position="482"/>
    </location>
</feature>
<feature type="compositionally biased region" description="Basic and acidic residues" evidence="1">
    <location>
        <begin position="400"/>
        <end position="419"/>
    </location>
</feature>
<proteinExistence type="predicted"/>
<organism evidence="2 3">
    <name type="scientific">Fusarium anthophilum</name>
    <dbReference type="NCBI Taxonomy" id="48485"/>
    <lineage>
        <taxon>Eukaryota</taxon>
        <taxon>Fungi</taxon>
        <taxon>Dikarya</taxon>
        <taxon>Ascomycota</taxon>
        <taxon>Pezizomycotina</taxon>
        <taxon>Sordariomycetes</taxon>
        <taxon>Hypocreomycetidae</taxon>
        <taxon>Hypocreales</taxon>
        <taxon>Nectriaceae</taxon>
        <taxon>Fusarium</taxon>
        <taxon>Fusarium fujikuroi species complex</taxon>
    </lineage>
</organism>
<dbReference type="Proteomes" id="UP000573603">
    <property type="component" value="Unassembled WGS sequence"/>
</dbReference>
<feature type="compositionally biased region" description="Acidic residues" evidence="1">
    <location>
        <begin position="433"/>
        <end position="447"/>
    </location>
</feature>
<feature type="region of interest" description="Disordered" evidence="1">
    <location>
        <begin position="379"/>
        <end position="504"/>
    </location>
</feature>
<comment type="caution">
    <text evidence="2">The sequence shown here is derived from an EMBL/GenBank/DDBJ whole genome shotgun (WGS) entry which is preliminary data.</text>
</comment>
<feature type="compositionally biased region" description="Basic and acidic residues" evidence="1">
    <location>
        <begin position="66"/>
        <end position="79"/>
    </location>
</feature>
<protein>
    <submittedName>
        <fullName evidence="2">Uncharacterized protein</fullName>
    </submittedName>
</protein>
<sequence>MAAPRRSKRIQALNQSNESSIRVDQSPEAPQKRHREKRRKMAEGNSPEQAPQEQPPKRQAPGIHPKWIEQEEQKDEEHRRKLTRSRAFLHWHLALIRTDFNAIDCWKSLSGSIAALLNVPSIHNASWDSFDEALQRKFISYAPNAEELFEPYGMNQRIFQRWVWEIVDENFFSHKSKDIVWASPYWEAQATMERYLRDHDFPYDDNLESHKFPHWRYTTMDFYMSLKDTPQNVRRIDPTCVVPIIAKALGRYFPEEYDERDPPNETRPVLRNLANTVADLDFLFDANLTVFSHVFHHPTTQQTCGSPFQRKLEGIEGQAMKDHHGGLGRNEEGQNVDLVVNPMLLQRGHYYGYDYEVKTAVHPMEVCVAWLEAHRNLQNSPEEDEEGGQGGETDDATATAEEKSEGHDEDGNGEGKEVKGLANEGEGSREEMDKDEDDKNEDDEAITEEGGKNNKTKERGDEEVDEREEEGDLTKQEEEKRNTKNTTKSKRKNRKKNKNKGKHR</sequence>
<feature type="compositionally biased region" description="Acidic residues" evidence="1">
    <location>
        <begin position="461"/>
        <end position="471"/>
    </location>
</feature>
<feature type="compositionally biased region" description="Basic and acidic residues" evidence="1">
    <location>
        <begin position="449"/>
        <end position="460"/>
    </location>
</feature>
<feature type="compositionally biased region" description="Polar residues" evidence="1">
    <location>
        <begin position="12"/>
        <end position="23"/>
    </location>
</feature>
<gene>
    <name evidence="2" type="ORF">FANTH_8321</name>
</gene>
<evidence type="ECO:0000256" key="1">
    <source>
        <dbReference type="SAM" id="MobiDB-lite"/>
    </source>
</evidence>
<feature type="compositionally biased region" description="Basic residues" evidence="1">
    <location>
        <begin position="487"/>
        <end position="504"/>
    </location>
</feature>
<name>A0A8H4ZAW4_9HYPO</name>
<feature type="region of interest" description="Disordered" evidence="1">
    <location>
        <begin position="1"/>
        <end position="79"/>
    </location>
</feature>
<dbReference type="EMBL" id="JABEVY010000195">
    <property type="protein sequence ID" value="KAF5243129.1"/>
    <property type="molecule type" value="Genomic_DNA"/>
</dbReference>
<reference evidence="2 3" key="1">
    <citation type="journal article" date="2020" name="BMC Genomics">
        <title>Correction to: Identification and distribution of gene clusters required for synthesis of sphingolipid metabolism inhibitors in diverse species of the filamentous fungus Fusarium.</title>
        <authorList>
            <person name="Kim H.S."/>
            <person name="Lohmar J.M."/>
            <person name="Busman M."/>
            <person name="Brown D.W."/>
            <person name="Naumann T.A."/>
            <person name="Divon H.H."/>
            <person name="Lysoe E."/>
            <person name="Uhlig S."/>
            <person name="Proctor R.H."/>
        </authorList>
    </citation>
    <scope>NUCLEOTIDE SEQUENCE [LARGE SCALE GENOMIC DNA]</scope>
    <source>
        <strain evidence="2 3">NRRL 25214</strain>
    </source>
</reference>
<evidence type="ECO:0000313" key="3">
    <source>
        <dbReference type="Proteomes" id="UP000573603"/>
    </source>
</evidence>
<dbReference type="AlphaFoldDB" id="A0A8H4ZAW4"/>
<keyword evidence="3" id="KW-1185">Reference proteome</keyword>
<feature type="compositionally biased region" description="Acidic residues" evidence="1">
    <location>
        <begin position="381"/>
        <end position="395"/>
    </location>
</feature>